<organism evidence="1 2">
    <name type="scientific">Funneliformis mosseae</name>
    <name type="common">Endomycorrhizal fungus</name>
    <name type="synonym">Glomus mosseae</name>
    <dbReference type="NCBI Taxonomy" id="27381"/>
    <lineage>
        <taxon>Eukaryota</taxon>
        <taxon>Fungi</taxon>
        <taxon>Fungi incertae sedis</taxon>
        <taxon>Mucoromycota</taxon>
        <taxon>Glomeromycotina</taxon>
        <taxon>Glomeromycetes</taxon>
        <taxon>Glomerales</taxon>
        <taxon>Glomeraceae</taxon>
        <taxon>Funneliformis</taxon>
    </lineage>
</organism>
<gene>
    <name evidence="1" type="ORF">FMOSSE_LOCUS1113</name>
</gene>
<dbReference type="AlphaFoldDB" id="A0A9N8VEJ8"/>
<evidence type="ECO:0000313" key="2">
    <source>
        <dbReference type="Proteomes" id="UP000789375"/>
    </source>
</evidence>
<protein>
    <submittedName>
        <fullName evidence="1">12132_t:CDS:1</fullName>
    </submittedName>
</protein>
<name>A0A9N8VEJ8_FUNMO</name>
<dbReference type="EMBL" id="CAJVPP010000123">
    <property type="protein sequence ID" value="CAG8445112.1"/>
    <property type="molecule type" value="Genomic_DNA"/>
</dbReference>
<dbReference type="CDD" id="cd09917">
    <property type="entry name" value="F-box_SF"/>
    <property type="match status" value="1"/>
</dbReference>
<comment type="caution">
    <text evidence="1">The sequence shown here is derived from an EMBL/GenBank/DDBJ whole genome shotgun (WGS) entry which is preliminary data.</text>
</comment>
<evidence type="ECO:0000313" key="1">
    <source>
        <dbReference type="EMBL" id="CAG8445112.1"/>
    </source>
</evidence>
<reference evidence="1" key="1">
    <citation type="submission" date="2021-06" db="EMBL/GenBank/DDBJ databases">
        <authorList>
            <person name="Kallberg Y."/>
            <person name="Tangrot J."/>
            <person name="Rosling A."/>
        </authorList>
    </citation>
    <scope>NUCLEOTIDE SEQUENCE</scope>
    <source>
        <strain evidence="1">87-6 pot B 2015</strain>
    </source>
</reference>
<accession>A0A9N8VEJ8</accession>
<dbReference type="SUPFAM" id="SSF52047">
    <property type="entry name" value="RNI-like"/>
    <property type="match status" value="1"/>
</dbReference>
<dbReference type="InterPro" id="IPR032675">
    <property type="entry name" value="LRR_dom_sf"/>
</dbReference>
<sequence length="514" mass="59278">MSTINKLHVPNDIVREIISHIDPYDNNTLCSCLLVNHVWCEFTIPLLWSNPFNLIKKKDPRMLVTTYFDFLDEKTKSITGGQNHKKILIKYPTYLRKVSFMDIYDGVLDWVIFNNKMRQESEEIPTKEDQVFSIMLSKEILKMILNNSIGLEYLKIDVSRELKRRTRCESISFPPLNNNHNVGLSKLNTLHCSNDNANSEILLSLAQSSTSIKNLIITENDWDNDVGTVNSAITKLVKAQQGIEKVIIKRVSRGITDILTSLCSQKNTIKGIQLDHVPFGTDEHGLKCISEFSENLEEIRFINCYNMTDNVVKPLLNMEFPRLTTLEINNRHFYLLPEISPTKEILELIKNLGNNLTELIVNESYQPTLFDSLFHHVQKYCTNLTTLGLNIGYKQLPPLLELIRSLKKLQRFIVQSDGGLCYIDNWLKAIAEGIPPSLTSLEVNGWIMSTEGLKGFLNFSKNRIKVLAWRLPLGKKIEDYSSILEDYSRNIYFVQISQRKLKEQVWDEARVEFI</sequence>
<dbReference type="Proteomes" id="UP000789375">
    <property type="component" value="Unassembled WGS sequence"/>
</dbReference>
<dbReference type="Gene3D" id="3.80.10.10">
    <property type="entry name" value="Ribonuclease Inhibitor"/>
    <property type="match status" value="1"/>
</dbReference>
<proteinExistence type="predicted"/>
<keyword evidence="2" id="KW-1185">Reference proteome</keyword>